<dbReference type="EMBL" id="BPLR01002254">
    <property type="protein sequence ID" value="GIX71802.1"/>
    <property type="molecule type" value="Genomic_DNA"/>
</dbReference>
<dbReference type="Gene3D" id="1.10.357.150">
    <property type="match status" value="1"/>
</dbReference>
<dbReference type="GO" id="GO:0007094">
    <property type="term" value="P:mitotic spindle assembly checkpoint signaling"/>
    <property type="evidence" value="ECO:0007669"/>
    <property type="project" value="TreeGrafter"/>
</dbReference>
<dbReference type="GO" id="GO:0006888">
    <property type="term" value="P:endoplasmic reticulum to Golgi vesicle-mediated transport"/>
    <property type="evidence" value="ECO:0007669"/>
    <property type="project" value="TreeGrafter"/>
</dbReference>
<gene>
    <name evidence="5" type="primary">ZW10</name>
    <name evidence="5" type="ORF">CEXT_727511</name>
</gene>
<dbReference type="InterPro" id="IPR048343">
    <property type="entry name" value="ZW10_C"/>
</dbReference>
<evidence type="ECO:0000259" key="2">
    <source>
        <dbReference type="Pfam" id="PF20665"/>
    </source>
</evidence>
<sequence>MYLFGVQNVFNCCRSSSKNTKKLVKENIEVKVGSLKRNLDDIKLEVHENLKSQNVEFFPQYVKLEKLLDDINDLNYKYDNLNNQIEKEIKPQMVTSVVEFGDVVEDLKRIKKLITVVQSLSLLHQHLEKAKNAFSQSSYLISVDSLLQFQKVLKDIGQEKEKNIAIISALKTEFVVTRESIIYHLENLFREKIVIISSLTEKKKSLSIQISKSIGSGDEGEILIALKLLKQLKPLLKEFGKQFLNLVCDTVLTNITNIIYPKESSAMEIQIIKDHNPEPNEVFETLKTIFVFLQKEFFHLSITAKGEEAQSLMSEFGSIIGEGFCTLVIERCLKIAIPKQSKQLETFHKKIFTAEEFCKFLQDMEFISSSGSKLLKFIHEVDTLPVNKMAQEFMSHARSLMQKSLHQIVGVGTESPINSNSLNAPDLNEMTRTQNGLSAATFLFPRCQISESIKELIHLLLEIKEEAKNIGPAHAPRLYYVARNVSIYHNNCMYLAHQLCKISSLYQSDLQPEIPMTFADLIPEIRKLGTEAFLTQLRNQKHQILQLLQEQEYSSLLVDDGTVNKAEKAIRQCLCQLQLLKKVWADILPLEVYFKAIGTLFNTCLEEIILRISSMEDIAADAAAQLDCIFAILLKQGPDLFKVPVIDKSDSVHFYVKRWFKFQELQLILSASMREIVDRWANGKGPLAAHFTSAEVKHLIRALFQNTERRAAALAKIR</sequence>
<comment type="caution">
    <text evidence="5">The sequence shown here is derived from an EMBL/GenBank/DDBJ whole genome shotgun (WGS) entry which is preliminary data.</text>
</comment>
<evidence type="ECO:0000313" key="6">
    <source>
        <dbReference type="Proteomes" id="UP001054945"/>
    </source>
</evidence>
<evidence type="ECO:0000259" key="4">
    <source>
        <dbReference type="Pfam" id="PF22766"/>
    </source>
</evidence>
<feature type="domain" description="Centromere/kinetochore protein zw10 C-terminal" evidence="3">
    <location>
        <begin position="487"/>
        <end position="545"/>
    </location>
</feature>
<evidence type="ECO:0000313" key="5">
    <source>
        <dbReference type="EMBL" id="GIX71802.1"/>
    </source>
</evidence>
<dbReference type="Pfam" id="PF20665">
    <property type="entry name" value="Zw10_middle"/>
    <property type="match status" value="1"/>
</dbReference>
<reference evidence="5 6" key="1">
    <citation type="submission" date="2021-06" db="EMBL/GenBank/DDBJ databases">
        <title>Caerostris extrusa draft genome.</title>
        <authorList>
            <person name="Kono N."/>
            <person name="Arakawa K."/>
        </authorList>
    </citation>
    <scope>NUCLEOTIDE SEQUENCE [LARGE SCALE GENOMIC DNA]</scope>
</reference>
<dbReference type="AlphaFoldDB" id="A0AAV4MJM5"/>
<feature type="domain" description="Centromere/kinetochore protein zw10 middle" evidence="2">
    <location>
        <begin position="201"/>
        <end position="401"/>
    </location>
</feature>
<evidence type="ECO:0000259" key="3">
    <source>
        <dbReference type="Pfam" id="PF20666"/>
    </source>
</evidence>
<evidence type="ECO:0000256" key="1">
    <source>
        <dbReference type="SAM" id="Coils"/>
    </source>
</evidence>
<dbReference type="InterPro" id="IPR055148">
    <property type="entry name" value="ZW10_C_2"/>
</dbReference>
<evidence type="ECO:0008006" key="7">
    <source>
        <dbReference type="Google" id="ProtNLM"/>
    </source>
</evidence>
<dbReference type="GO" id="GO:1990423">
    <property type="term" value="C:RZZ complex"/>
    <property type="evidence" value="ECO:0007669"/>
    <property type="project" value="TreeGrafter"/>
</dbReference>
<dbReference type="Pfam" id="PF20666">
    <property type="entry name" value="ZW10_C"/>
    <property type="match status" value="1"/>
</dbReference>
<dbReference type="Proteomes" id="UP001054945">
    <property type="component" value="Unassembled WGS sequence"/>
</dbReference>
<proteinExistence type="predicted"/>
<dbReference type="InterPro" id="IPR048344">
    <property type="entry name" value="Zw10_middle"/>
</dbReference>
<accession>A0AAV4MJM5</accession>
<dbReference type="GO" id="GO:0005737">
    <property type="term" value="C:cytoplasm"/>
    <property type="evidence" value="ECO:0007669"/>
    <property type="project" value="GOC"/>
</dbReference>
<feature type="coiled-coil region" evidence="1">
    <location>
        <begin position="25"/>
        <end position="84"/>
    </location>
</feature>
<dbReference type="PANTHER" id="PTHR12205:SF0">
    <property type="entry name" value="CENTROMERE_KINETOCHORE PROTEIN ZW10 HOMOLOG"/>
    <property type="match status" value="1"/>
</dbReference>
<feature type="domain" description="ZW10 C-terminal helical" evidence="4">
    <location>
        <begin position="568"/>
        <end position="717"/>
    </location>
</feature>
<dbReference type="Pfam" id="PF22766">
    <property type="entry name" value="ZW10_C2"/>
    <property type="match status" value="1"/>
</dbReference>
<dbReference type="PANTHER" id="PTHR12205">
    <property type="entry name" value="CENTROMERE/KINETOCHORE PROTEIN ZW10"/>
    <property type="match status" value="1"/>
</dbReference>
<keyword evidence="1" id="KW-0175">Coiled coil</keyword>
<organism evidence="5 6">
    <name type="scientific">Caerostris extrusa</name>
    <name type="common">Bark spider</name>
    <name type="synonym">Caerostris bankana</name>
    <dbReference type="NCBI Taxonomy" id="172846"/>
    <lineage>
        <taxon>Eukaryota</taxon>
        <taxon>Metazoa</taxon>
        <taxon>Ecdysozoa</taxon>
        <taxon>Arthropoda</taxon>
        <taxon>Chelicerata</taxon>
        <taxon>Arachnida</taxon>
        <taxon>Araneae</taxon>
        <taxon>Araneomorphae</taxon>
        <taxon>Entelegynae</taxon>
        <taxon>Araneoidea</taxon>
        <taxon>Araneidae</taxon>
        <taxon>Caerostris</taxon>
    </lineage>
</organism>
<dbReference type="InterPro" id="IPR046362">
    <property type="entry name" value="Zw10/DSL1_C_sf"/>
</dbReference>
<keyword evidence="6" id="KW-1185">Reference proteome</keyword>
<name>A0AAV4MJM5_CAEEX</name>
<protein>
    <recommendedName>
        <fullName evidence="7">Centromere/kinetochore protein zw10 homolog</fullName>
    </recommendedName>
</protein>